<dbReference type="Pfam" id="PF13430">
    <property type="entry name" value="DUF4112"/>
    <property type="match status" value="1"/>
</dbReference>
<evidence type="ECO:0000313" key="3">
    <source>
        <dbReference type="Proteomes" id="UP000195633"/>
    </source>
</evidence>
<proteinExistence type="predicted"/>
<feature type="transmembrane region" description="Helical" evidence="1">
    <location>
        <begin position="67"/>
        <end position="89"/>
    </location>
</feature>
<keyword evidence="1" id="KW-0812">Transmembrane</keyword>
<sequence length="153" mass="16438">MPPAYVRGMTTYALAHTGFSSFQSGQSANGQPSADALRRLKRARRFAWLLDAAIRLPGTRVRVGADAIVGLVPGGGSTVMGLLSFYVVWEAWRMGLPLKLLLRMVGNIAIEAAVDVVPVAGDLLDIAFKANMRNVAVMENWMGVPPSAATRKK</sequence>
<dbReference type="PANTHER" id="PTHR35519:SF2">
    <property type="entry name" value="PH DOMAIN PROTEIN"/>
    <property type="match status" value="1"/>
</dbReference>
<dbReference type="AlphaFoldDB" id="A0A1Y0V1R1"/>
<dbReference type="PANTHER" id="PTHR35519">
    <property type="entry name" value="MEMBRANE PROTEINS"/>
    <property type="match status" value="1"/>
</dbReference>
<evidence type="ECO:0008006" key="4">
    <source>
        <dbReference type="Google" id="ProtNLM"/>
    </source>
</evidence>
<evidence type="ECO:0000313" key="2">
    <source>
        <dbReference type="EMBL" id="ARW09839.1"/>
    </source>
</evidence>
<accession>A0A1Y0V1R1</accession>
<reference evidence="2 3" key="1">
    <citation type="submission" date="2017-05" db="EMBL/GenBank/DDBJ databases">
        <title>Genome sequence of Acetobacter pasteurianus subsp. ascendens strain SRCM101447.</title>
        <authorList>
            <person name="Cho S.H."/>
        </authorList>
    </citation>
    <scope>NUCLEOTIDE SEQUENCE [LARGE SCALE GENOMIC DNA]</scope>
    <source>
        <strain evidence="2 3">SRCM101447</strain>
    </source>
</reference>
<keyword evidence="1" id="KW-0472">Membrane</keyword>
<evidence type="ECO:0000256" key="1">
    <source>
        <dbReference type="SAM" id="Phobius"/>
    </source>
</evidence>
<protein>
    <recommendedName>
        <fullName evidence="4">DUF4112 domain-containing protein</fullName>
    </recommendedName>
</protein>
<dbReference type="EMBL" id="CP021524">
    <property type="protein sequence ID" value="ARW09839.1"/>
    <property type="molecule type" value="Genomic_DNA"/>
</dbReference>
<organism evidence="2 3">
    <name type="scientific">Acetobacter ascendens</name>
    <dbReference type="NCBI Taxonomy" id="481146"/>
    <lineage>
        <taxon>Bacteria</taxon>
        <taxon>Pseudomonadati</taxon>
        <taxon>Pseudomonadota</taxon>
        <taxon>Alphaproteobacteria</taxon>
        <taxon>Acetobacterales</taxon>
        <taxon>Acetobacteraceae</taxon>
        <taxon>Acetobacter</taxon>
    </lineage>
</organism>
<dbReference type="Proteomes" id="UP000195633">
    <property type="component" value="Chromosome"/>
</dbReference>
<gene>
    <name evidence="2" type="ORF">S101447_00737</name>
</gene>
<dbReference type="STRING" id="481146.A4S02_09970"/>
<name>A0A1Y0V1R1_9PROT</name>
<keyword evidence="1" id="KW-1133">Transmembrane helix</keyword>
<dbReference type="InterPro" id="IPR025187">
    <property type="entry name" value="DUF4112"/>
</dbReference>